<keyword evidence="1" id="KW-0378">Hydrolase</keyword>
<dbReference type="PANTHER" id="PTHR45708">
    <property type="entry name" value="ENDOCHITINASE"/>
    <property type="match status" value="1"/>
</dbReference>
<evidence type="ECO:0000256" key="2">
    <source>
        <dbReference type="ARBA" id="ARBA00023295"/>
    </source>
</evidence>
<dbReference type="OrthoDB" id="6020543at2759"/>
<dbReference type="PROSITE" id="PS51910">
    <property type="entry name" value="GH18_2"/>
    <property type="match status" value="1"/>
</dbReference>
<dbReference type="SUPFAM" id="SSF51445">
    <property type="entry name" value="(Trans)glycosidases"/>
    <property type="match status" value="1"/>
</dbReference>
<dbReference type="Gene3D" id="3.20.20.80">
    <property type="entry name" value="Glycosidases"/>
    <property type="match status" value="1"/>
</dbReference>
<reference evidence="4 5" key="1">
    <citation type="submission" date="2017-03" db="EMBL/GenBank/DDBJ databases">
        <title>Genomes of endolithic fungi from Antarctica.</title>
        <authorList>
            <person name="Coleine C."/>
            <person name="Masonjones S."/>
            <person name="Stajich J.E."/>
        </authorList>
    </citation>
    <scope>NUCLEOTIDE SEQUENCE [LARGE SCALE GENOMIC DNA]</scope>
    <source>
        <strain evidence="4 5">CCFEE 5184</strain>
    </source>
</reference>
<dbReference type="GO" id="GO:0005576">
    <property type="term" value="C:extracellular region"/>
    <property type="evidence" value="ECO:0007669"/>
    <property type="project" value="TreeGrafter"/>
</dbReference>
<protein>
    <recommendedName>
        <fullName evidence="3">GH18 domain-containing protein</fullName>
    </recommendedName>
</protein>
<keyword evidence="2" id="KW-0326">Glycosidase</keyword>
<dbReference type="Pfam" id="PF00704">
    <property type="entry name" value="Glyco_hydro_18"/>
    <property type="match status" value="1"/>
</dbReference>
<dbReference type="Proteomes" id="UP000309340">
    <property type="component" value="Unassembled WGS sequence"/>
</dbReference>
<dbReference type="EMBL" id="NAJQ01000377">
    <property type="protein sequence ID" value="TKA70909.1"/>
    <property type="molecule type" value="Genomic_DNA"/>
</dbReference>
<feature type="domain" description="GH18" evidence="3">
    <location>
        <begin position="76"/>
        <end position="375"/>
    </location>
</feature>
<proteinExistence type="predicted"/>
<dbReference type="GO" id="GO:0005975">
    <property type="term" value="P:carbohydrate metabolic process"/>
    <property type="evidence" value="ECO:0007669"/>
    <property type="project" value="InterPro"/>
</dbReference>
<dbReference type="GO" id="GO:0004568">
    <property type="term" value="F:chitinase activity"/>
    <property type="evidence" value="ECO:0007669"/>
    <property type="project" value="TreeGrafter"/>
</dbReference>
<evidence type="ECO:0000313" key="4">
    <source>
        <dbReference type="EMBL" id="TKA70909.1"/>
    </source>
</evidence>
<dbReference type="InterPro" id="IPR050542">
    <property type="entry name" value="Glycosyl_Hydrlase18_Chitinase"/>
</dbReference>
<evidence type="ECO:0000313" key="5">
    <source>
        <dbReference type="Proteomes" id="UP000309340"/>
    </source>
</evidence>
<dbReference type="STRING" id="329884.A0A4V5NHR5"/>
<evidence type="ECO:0000259" key="3">
    <source>
        <dbReference type="PROSITE" id="PS51910"/>
    </source>
</evidence>
<comment type="caution">
    <text evidence="4">The sequence shown here is derived from an EMBL/GenBank/DDBJ whole genome shotgun (WGS) entry which is preliminary data.</text>
</comment>
<dbReference type="AlphaFoldDB" id="A0A4V5NHR5"/>
<dbReference type="PANTHER" id="PTHR45708:SF49">
    <property type="entry name" value="ENDOCHITINASE"/>
    <property type="match status" value="1"/>
</dbReference>
<evidence type="ECO:0000256" key="1">
    <source>
        <dbReference type="ARBA" id="ARBA00022801"/>
    </source>
</evidence>
<organism evidence="4 5">
    <name type="scientific">Friedmanniomyces simplex</name>
    <dbReference type="NCBI Taxonomy" id="329884"/>
    <lineage>
        <taxon>Eukaryota</taxon>
        <taxon>Fungi</taxon>
        <taxon>Dikarya</taxon>
        <taxon>Ascomycota</taxon>
        <taxon>Pezizomycotina</taxon>
        <taxon>Dothideomycetes</taxon>
        <taxon>Dothideomycetidae</taxon>
        <taxon>Mycosphaerellales</taxon>
        <taxon>Teratosphaeriaceae</taxon>
        <taxon>Friedmanniomyces</taxon>
    </lineage>
</organism>
<dbReference type="InterPro" id="IPR001223">
    <property type="entry name" value="Glyco_hydro18_cat"/>
</dbReference>
<accession>A0A4V5NHR5</accession>
<gene>
    <name evidence="4" type="ORF">B0A55_07481</name>
</gene>
<dbReference type="InterPro" id="IPR017853">
    <property type="entry name" value="GH"/>
</dbReference>
<name>A0A4V5NHR5_9PEZI</name>
<sequence length="375" mass="40030">MGQALSSLESAAATASAMSIQACIHSGTVVLGPCPSTAHATPTLPAYSSVTATPSTLAPVPYENRTVYTFHPNARDNVAVYYGQSPNTTAGGLTALCQSSNVDIVVLAFVNDFFAGNGYPAVNFGPACDPPNEAQSTKAPSLLSCPRLATEIETCQHIGKPVLVSLGGYTANTSFASNAQATKFAGTLWNLFGAGNETPGLRPFGPELVVDGFDIDNENHHTIFYNTFVTALRSHMTHDNSKDYYISAAPQCLIPDESIPLQAMHQADFVWVQFYNNPSCNLNSTGFQSSFEAWSKLLANSTAEHKPRLYIGGGAAEPAGTGYVVGQDLREHTDQARNTQAKNLGGMMLWDGTMGTENVDRHGYGYLHYAKPAMQ</sequence>
<keyword evidence="5" id="KW-1185">Reference proteome</keyword>